<evidence type="ECO:0000256" key="9">
    <source>
        <dbReference type="ARBA" id="ARBA00023244"/>
    </source>
</evidence>
<keyword evidence="17" id="KW-1185">Reference proteome</keyword>
<organism evidence="16 17">
    <name type="scientific">Heterobasidion irregulare (strain TC 32-1)</name>
    <dbReference type="NCBI Taxonomy" id="747525"/>
    <lineage>
        <taxon>Eukaryota</taxon>
        <taxon>Fungi</taxon>
        <taxon>Dikarya</taxon>
        <taxon>Basidiomycota</taxon>
        <taxon>Agaricomycotina</taxon>
        <taxon>Agaricomycetes</taxon>
        <taxon>Russulales</taxon>
        <taxon>Bondarzewiaceae</taxon>
        <taxon>Heterobasidion</taxon>
        <taxon>Heterobasidion annosum species complex</taxon>
    </lineage>
</organism>
<dbReference type="InterPro" id="IPR022418">
    <property type="entry name" value="Porphobilinogen_deaminase_C"/>
</dbReference>
<dbReference type="Pfam" id="PF03900">
    <property type="entry name" value="Porphobil_deamC"/>
    <property type="match status" value="1"/>
</dbReference>
<dbReference type="GO" id="GO:0005737">
    <property type="term" value="C:cytoplasm"/>
    <property type="evidence" value="ECO:0007669"/>
    <property type="project" value="TreeGrafter"/>
</dbReference>
<dbReference type="GO" id="GO:0006783">
    <property type="term" value="P:heme biosynthetic process"/>
    <property type="evidence" value="ECO:0007669"/>
    <property type="project" value="UniProtKB-KW"/>
</dbReference>
<dbReference type="InterPro" id="IPR036803">
    <property type="entry name" value="Porphobilinogen_deaminase_C_sf"/>
</dbReference>
<dbReference type="FunFam" id="3.40.190.10:FF:000005">
    <property type="entry name" value="Porphobilinogen deaminase"/>
    <property type="match status" value="1"/>
</dbReference>
<dbReference type="Gene3D" id="3.30.160.40">
    <property type="entry name" value="Porphobilinogen deaminase, C-terminal domain"/>
    <property type="match status" value="1"/>
</dbReference>
<feature type="domain" description="Porphobilinogen deaminase N-terminal" evidence="14">
    <location>
        <begin position="15"/>
        <end position="230"/>
    </location>
</feature>
<dbReference type="STRING" id="747525.W4KP97"/>
<evidence type="ECO:0000256" key="1">
    <source>
        <dbReference type="ARBA" id="ARBA00001916"/>
    </source>
</evidence>
<dbReference type="PANTHER" id="PTHR11557">
    <property type="entry name" value="PORPHOBILINOGEN DEAMINASE"/>
    <property type="match status" value="1"/>
</dbReference>
<dbReference type="PRINTS" id="PR00151">
    <property type="entry name" value="PORPHBDMNASE"/>
</dbReference>
<evidence type="ECO:0000259" key="15">
    <source>
        <dbReference type="Pfam" id="PF03900"/>
    </source>
</evidence>
<gene>
    <name evidence="16" type="ORF">HETIRDRAFT_457145</name>
</gene>
<dbReference type="PIRSF" id="PIRSF001438">
    <property type="entry name" value="4pyrrol_synth_OHMeBilane_synth"/>
    <property type="match status" value="1"/>
</dbReference>
<dbReference type="InParanoid" id="W4KP97"/>
<dbReference type="FunFam" id="3.40.190.10:FF:000086">
    <property type="entry name" value="Probable porphobilinogen deaminase"/>
    <property type="match status" value="1"/>
</dbReference>
<comment type="cofactor">
    <cofactor evidence="1">
        <name>dipyrromethane</name>
        <dbReference type="ChEBI" id="CHEBI:60342"/>
    </cofactor>
</comment>
<dbReference type="KEGG" id="hir:HETIRDRAFT_457145"/>
<keyword evidence="8" id="KW-0350">Heme biosynthesis</keyword>
<name>W4KP97_HETIT</name>
<evidence type="ECO:0000313" key="16">
    <source>
        <dbReference type="EMBL" id="ETW87668.1"/>
    </source>
</evidence>
<evidence type="ECO:0000256" key="11">
    <source>
        <dbReference type="ARBA" id="ARBA00033064"/>
    </source>
</evidence>
<evidence type="ECO:0000256" key="5">
    <source>
        <dbReference type="ARBA" id="ARBA00012655"/>
    </source>
</evidence>
<dbReference type="FunCoup" id="W4KP97">
    <property type="interactions" value="426"/>
</dbReference>
<evidence type="ECO:0000256" key="3">
    <source>
        <dbReference type="ARBA" id="ARBA00004735"/>
    </source>
</evidence>
<feature type="region of interest" description="Disordered" evidence="13">
    <location>
        <begin position="344"/>
        <end position="366"/>
    </location>
</feature>
<evidence type="ECO:0000313" key="17">
    <source>
        <dbReference type="Proteomes" id="UP000030671"/>
    </source>
</evidence>
<comment type="function">
    <text evidence="2">Tetrapolymerization of the monopyrrole PBG into the hydroxymethylbilane pre-uroporphyrinogen in several discrete steps.</text>
</comment>
<dbReference type="SUPFAM" id="SSF53850">
    <property type="entry name" value="Periplasmic binding protein-like II"/>
    <property type="match status" value="1"/>
</dbReference>
<reference evidence="16 17" key="1">
    <citation type="journal article" date="2012" name="New Phytol.">
        <title>Insight into trade-off between wood decay and parasitism from the genome of a fungal forest pathogen.</title>
        <authorList>
            <person name="Olson A."/>
            <person name="Aerts A."/>
            <person name="Asiegbu F."/>
            <person name="Belbahri L."/>
            <person name="Bouzid O."/>
            <person name="Broberg A."/>
            <person name="Canback B."/>
            <person name="Coutinho P.M."/>
            <person name="Cullen D."/>
            <person name="Dalman K."/>
            <person name="Deflorio G."/>
            <person name="van Diepen L.T."/>
            <person name="Dunand C."/>
            <person name="Duplessis S."/>
            <person name="Durling M."/>
            <person name="Gonthier P."/>
            <person name="Grimwood J."/>
            <person name="Fossdal C.G."/>
            <person name="Hansson D."/>
            <person name="Henrissat B."/>
            <person name="Hietala A."/>
            <person name="Himmelstrand K."/>
            <person name="Hoffmeister D."/>
            <person name="Hogberg N."/>
            <person name="James T.Y."/>
            <person name="Karlsson M."/>
            <person name="Kohler A."/>
            <person name="Kues U."/>
            <person name="Lee Y.H."/>
            <person name="Lin Y.C."/>
            <person name="Lind M."/>
            <person name="Lindquist E."/>
            <person name="Lombard V."/>
            <person name="Lucas S."/>
            <person name="Lunden K."/>
            <person name="Morin E."/>
            <person name="Murat C."/>
            <person name="Park J."/>
            <person name="Raffaello T."/>
            <person name="Rouze P."/>
            <person name="Salamov A."/>
            <person name="Schmutz J."/>
            <person name="Solheim H."/>
            <person name="Stahlberg J."/>
            <person name="Velez H."/>
            <person name="de Vries R.P."/>
            <person name="Wiebenga A."/>
            <person name="Woodward S."/>
            <person name="Yakovlev I."/>
            <person name="Garbelotto M."/>
            <person name="Martin F."/>
            <person name="Grigoriev I.V."/>
            <person name="Stenlid J."/>
        </authorList>
    </citation>
    <scope>NUCLEOTIDE SEQUENCE [LARGE SCALE GENOMIC DNA]</scope>
    <source>
        <strain evidence="16 17">TC 32-1</strain>
    </source>
</reference>
<dbReference type="EC" id="2.5.1.61" evidence="5"/>
<dbReference type="InterPro" id="IPR022417">
    <property type="entry name" value="Porphobilin_deaminase_N"/>
</dbReference>
<dbReference type="GO" id="GO:0004418">
    <property type="term" value="F:hydroxymethylbilane synthase activity"/>
    <property type="evidence" value="ECO:0007669"/>
    <property type="project" value="UniProtKB-EC"/>
</dbReference>
<comment type="catalytic activity">
    <reaction evidence="12">
        <text>4 porphobilinogen + H2O = hydroxymethylbilane + 4 NH4(+)</text>
        <dbReference type="Rhea" id="RHEA:13185"/>
        <dbReference type="ChEBI" id="CHEBI:15377"/>
        <dbReference type="ChEBI" id="CHEBI:28938"/>
        <dbReference type="ChEBI" id="CHEBI:57845"/>
        <dbReference type="ChEBI" id="CHEBI:58126"/>
        <dbReference type="EC" id="2.5.1.61"/>
    </reaction>
</comment>
<comment type="pathway">
    <text evidence="3">Porphyrin-containing compound metabolism; protoporphyrin-IX biosynthesis; coproporphyrinogen-III from 5-aminolevulinate: step 2/4.</text>
</comment>
<protein>
    <recommendedName>
        <fullName evidence="6">Porphobilinogen deaminase</fullName>
        <ecNumber evidence="5">2.5.1.61</ecNumber>
    </recommendedName>
    <alternativeName>
        <fullName evidence="11">Hydroxymethylbilane synthase</fullName>
    </alternativeName>
    <alternativeName>
        <fullName evidence="10">Pre-uroporphyrinogen synthase</fullName>
    </alternativeName>
</protein>
<evidence type="ECO:0000256" key="7">
    <source>
        <dbReference type="ARBA" id="ARBA00022679"/>
    </source>
</evidence>
<dbReference type="RefSeq" id="XP_009541539.1">
    <property type="nucleotide sequence ID" value="XM_009543244.1"/>
</dbReference>
<dbReference type="HOGENOM" id="CLU_019704_0_2_1"/>
<sequence length="366" mass="38854">MAAAPPSAGAPRAFVLASRGSALAQAQTNIVLSTLQSAFPTNSFSTSFIATGGDKNQSQALYLLGGKSLWTKELEVALLEGTVDMLVHSLKDVPTVLPDGCVLGAILDREDALDSFIAKKGLTVAGKPVKTLDDLPDGSVIGTSSVRRVAQLKRNYPRLAFKDVRGNLNTRLAKLDDPEGPYAALILAKAGLVRLGFGDRVTSDIGAPTLFHAVGQGALGVEVRADDAEALRLCAALTHWQTQWQCLAERGCLRVLEGGCSVPVGVHSALDVLRDAGDGKSSARLKLIGTITSIEGTRHVQHEIVEEVSSREEAESVGMRLAKVLINTGGREILDEIVADREKRAGESKTDEEVKRIETAMEAQEA</sequence>
<keyword evidence="7" id="KW-0808">Transferase</keyword>
<comment type="similarity">
    <text evidence="4">Belongs to the HMBS family.</text>
</comment>
<accession>W4KP97</accession>
<evidence type="ECO:0000256" key="10">
    <source>
        <dbReference type="ARBA" id="ARBA00030685"/>
    </source>
</evidence>
<dbReference type="Gene3D" id="3.40.190.10">
    <property type="entry name" value="Periplasmic binding protein-like II"/>
    <property type="match status" value="2"/>
</dbReference>
<dbReference type="eggNOG" id="KOG2892">
    <property type="taxonomic scope" value="Eukaryota"/>
</dbReference>
<proteinExistence type="inferred from homology"/>
<dbReference type="InterPro" id="IPR000860">
    <property type="entry name" value="HemC"/>
</dbReference>
<evidence type="ECO:0000256" key="6">
    <source>
        <dbReference type="ARBA" id="ARBA00016519"/>
    </source>
</evidence>
<evidence type="ECO:0000256" key="4">
    <source>
        <dbReference type="ARBA" id="ARBA00005638"/>
    </source>
</evidence>
<dbReference type="CDD" id="cd13645">
    <property type="entry name" value="PBP2_HuPBGD_like"/>
    <property type="match status" value="1"/>
</dbReference>
<feature type="compositionally biased region" description="Basic and acidic residues" evidence="13">
    <location>
        <begin position="344"/>
        <end position="359"/>
    </location>
</feature>
<evidence type="ECO:0000256" key="2">
    <source>
        <dbReference type="ARBA" id="ARBA00002869"/>
    </source>
</evidence>
<dbReference type="EMBL" id="KI925454">
    <property type="protein sequence ID" value="ETW87668.1"/>
    <property type="molecule type" value="Genomic_DNA"/>
</dbReference>
<dbReference type="OrthoDB" id="564646at2759"/>
<evidence type="ECO:0000256" key="8">
    <source>
        <dbReference type="ARBA" id="ARBA00023133"/>
    </source>
</evidence>
<dbReference type="GeneID" id="20676796"/>
<keyword evidence="9" id="KW-0627">Porphyrin biosynthesis</keyword>
<dbReference type="AlphaFoldDB" id="W4KP97"/>
<dbReference type="PANTHER" id="PTHR11557:SF0">
    <property type="entry name" value="PORPHOBILINOGEN DEAMINASE"/>
    <property type="match status" value="1"/>
</dbReference>
<dbReference type="NCBIfam" id="TIGR00212">
    <property type="entry name" value="hemC"/>
    <property type="match status" value="1"/>
</dbReference>
<dbReference type="Pfam" id="PF01379">
    <property type="entry name" value="Porphobil_deam"/>
    <property type="match status" value="1"/>
</dbReference>
<dbReference type="Proteomes" id="UP000030671">
    <property type="component" value="Unassembled WGS sequence"/>
</dbReference>
<feature type="domain" description="Porphobilinogen deaminase C-terminal" evidence="15">
    <location>
        <begin position="245"/>
        <end position="326"/>
    </location>
</feature>
<evidence type="ECO:0000256" key="12">
    <source>
        <dbReference type="ARBA" id="ARBA00048169"/>
    </source>
</evidence>
<evidence type="ECO:0000256" key="13">
    <source>
        <dbReference type="SAM" id="MobiDB-lite"/>
    </source>
</evidence>
<dbReference type="SUPFAM" id="SSF54782">
    <property type="entry name" value="Porphobilinogen deaminase (hydroxymethylbilane synthase), C-terminal domain"/>
    <property type="match status" value="1"/>
</dbReference>
<evidence type="ECO:0000259" key="14">
    <source>
        <dbReference type="Pfam" id="PF01379"/>
    </source>
</evidence>